<keyword evidence="5" id="KW-0472">Membrane</keyword>
<evidence type="ECO:0000256" key="4">
    <source>
        <dbReference type="ARBA" id="ARBA00022989"/>
    </source>
</evidence>
<dbReference type="GO" id="GO:0005886">
    <property type="term" value="C:plasma membrane"/>
    <property type="evidence" value="ECO:0007669"/>
    <property type="project" value="UniProtKB-SubCell"/>
</dbReference>
<organism evidence="7 8">
    <name type="scientific">Marvinbryantia formatexigens DSM 14469</name>
    <dbReference type="NCBI Taxonomy" id="478749"/>
    <lineage>
        <taxon>Bacteria</taxon>
        <taxon>Bacillati</taxon>
        <taxon>Bacillota</taxon>
        <taxon>Clostridia</taxon>
        <taxon>Lachnospirales</taxon>
        <taxon>Lachnospiraceae</taxon>
        <taxon>Marvinbryantia</taxon>
    </lineage>
</organism>
<evidence type="ECO:0000256" key="5">
    <source>
        <dbReference type="ARBA" id="ARBA00023136"/>
    </source>
</evidence>
<name>C6LIJ4_9FIRM</name>
<reference evidence="7" key="1">
    <citation type="submission" date="2009-07" db="EMBL/GenBank/DDBJ databases">
        <authorList>
            <person name="Weinstock G."/>
            <person name="Sodergren E."/>
            <person name="Clifton S."/>
            <person name="Fulton L."/>
            <person name="Fulton B."/>
            <person name="Courtney L."/>
            <person name="Fronick C."/>
            <person name="Harrison M."/>
            <person name="Strong C."/>
            <person name="Farmer C."/>
            <person name="Delahaunty K."/>
            <person name="Markovic C."/>
            <person name="Hall O."/>
            <person name="Minx P."/>
            <person name="Tomlinson C."/>
            <person name="Mitreva M."/>
            <person name="Nelson J."/>
            <person name="Hou S."/>
            <person name="Wollam A."/>
            <person name="Pepin K.H."/>
            <person name="Johnson M."/>
            <person name="Bhonagiri V."/>
            <person name="Nash W.E."/>
            <person name="Warren W."/>
            <person name="Chinwalla A."/>
            <person name="Mardis E.R."/>
            <person name="Wilson R.K."/>
        </authorList>
    </citation>
    <scope>NUCLEOTIDE SEQUENCE [LARGE SCALE GENOMIC DNA]</scope>
    <source>
        <strain evidence="7">DSM 14469</strain>
    </source>
</reference>
<keyword evidence="8" id="KW-1185">Reference proteome</keyword>
<dbReference type="InterPro" id="IPR051461">
    <property type="entry name" value="UPF0750_membrane"/>
</dbReference>
<comment type="caution">
    <text evidence="7">The sequence shown here is derived from an EMBL/GenBank/DDBJ whole genome shotgun (WGS) entry which is preliminary data.</text>
</comment>
<dbReference type="InterPro" id="IPR003740">
    <property type="entry name" value="YitT"/>
</dbReference>
<dbReference type="STRING" id="168384.SAMN05660368_01873"/>
<dbReference type="PANTHER" id="PTHR33545">
    <property type="entry name" value="UPF0750 MEMBRANE PROTEIN YITT-RELATED"/>
    <property type="match status" value="1"/>
</dbReference>
<accession>C6LIJ4</accession>
<dbReference type="AlphaFoldDB" id="C6LIJ4"/>
<evidence type="ECO:0000259" key="6">
    <source>
        <dbReference type="Pfam" id="PF10035"/>
    </source>
</evidence>
<keyword evidence="3" id="KW-0812">Transmembrane</keyword>
<dbReference type="CDD" id="cd16380">
    <property type="entry name" value="YitT_C"/>
    <property type="match status" value="1"/>
</dbReference>
<dbReference type="Gene3D" id="3.30.70.120">
    <property type="match status" value="1"/>
</dbReference>
<evidence type="ECO:0000256" key="3">
    <source>
        <dbReference type="ARBA" id="ARBA00022692"/>
    </source>
</evidence>
<evidence type="ECO:0000313" key="8">
    <source>
        <dbReference type="Proteomes" id="UP000005561"/>
    </source>
</evidence>
<evidence type="ECO:0000313" key="7">
    <source>
        <dbReference type="EMBL" id="EET59576.1"/>
    </source>
</evidence>
<dbReference type="PIRSF" id="PIRSF006483">
    <property type="entry name" value="Membrane_protein_YitT"/>
    <property type="match status" value="1"/>
</dbReference>
<keyword evidence="4" id="KW-1133">Transmembrane helix</keyword>
<evidence type="ECO:0000256" key="1">
    <source>
        <dbReference type="ARBA" id="ARBA00004651"/>
    </source>
</evidence>
<protein>
    <recommendedName>
        <fullName evidence="6">DUF2179 domain-containing protein</fullName>
    </recommendedName>
</protein>
<feature type="domain" description="DUF2179" evidence="6">
    <location>
        <begin position="249"/>
        <end position="303"/>
    </location>
</feature>
<gene>
    <name evidence="7" type="ORF">BRYFOR_08432</name>
</gene>
<dbReference type="PANTHER" id="PTHR33545:SF5">
    <property type="entry name" value="UPF0750 MEMBRANE PROTEIN YITT"/>
    <property type="match status" value="1"/>
</dbReference>
<sequence>MEINGEWFTKIIVYVIIMQRKGGIVMEKLKKHEFITQIFWEIIGSICIAAGIYNFAAQARFPMSGFSGISIILYQLWGVPIGLSTILLNVPVSILCFRLLGKSFFISSMRCMVISSILIDYVAPLFPVYTGSRLLAALCTGVIAGLGYAVIYMKGSSTGGMDFIIMAVKKKKPHVPVGRIIFFSDLLVVLMGGMILQDIDGTIYGIIVTFLLSTVVDKLMYGVNAGKMAMIVTDYGQLICDVIDETCQRGTTRINAVGGYRGDQRQLVMCACSNKEMYSVQQAVKKADPCAFIIIVPSDEVHGEGFSHIQVG</sequence>
<dbReference type="EMBL" id="ACCL02000017">
    <property type="protein sequence ID" value="EET59576.1"/>
    <property type="molecule type" value="Genomic_DNA"/>
</dbReference>
<dbReference type="Pfam" id="PF02588">
    <property type="entry name" value="YitT_membrane"/>
    <property type="match status" value="1"/>
</dbReference>
<proteinExistence type="predicted"/>
<comment type="subcellular location">
    <subcellularLocation>
        <location evidence="1">Cell membrane</location>
        <topology evidence="1">Multi-pass membrane protein</topology>
    </subcellularLocation>
</comment>
<dbReference type="Pfam" id="PF10035">
    <property type="entry name" value="DUF2179"/>
    <property type="match status" value="1"/>
</dbReference>
<keyword evidence="2" id="KW-1003">Cell membrane</keyword>
<dbReference type="InterPro" id="IPR019264">
    <property type="entry name" value="DUF2179"/>
</dbReference>
<dbReference type="Proteomes" id="UP000005561">
    <property type="component" value="Unassembled WGS sequence"/>
</dbReference>
<dbReference type="eggNOG" id="COG1284">
    <property type="taxonomic scope" value="Bacteria"/>
</dbReference>
<dbReference type="InterPro" id="IPR015867">
    <property type="entry name" value="N-reg_PII/ATP_PRibTrfase_C"/>
</dbReference>
<evidence type="ECO:0000256" key="2">
    <source>
        <dbReference type="ARBA" id="ARBA00022475"/>
    </source>
</evidence>